<dbReference type="FunFam" id="3.20.20.300:FF:000005">
    <property type="entry name" value="Periplasmic beta-glucosidase"/>
    <property type="match status" value="1"/>
</dbReference>
<dbReference type="InterPro" id="IPR026891">
    <property type="entry name" value="Fn3-like"/>
</dbReference>
<evidence type="ECO:0000256" key="8">
    <source>
        <dbReference type="ARBA" id="ARBA00032194"/>
    </source>
</evidence>
<dbReference type="InterPro" id="IPR036962">
    <property type="entry name" value="Glyco_hydro_3_N_sf"/>
</dbReference>
<accession>A0A397P3M1</accession>
<dbReference type="InterPro" id="IPR051915">
    <property type="entry name" value="Cellulose_Degrad_GH3"/>
</dbReference>
<dbReference type="Proteomes" id="UP000266568">
    <property type="component" value="Unassembled WGS sequence"/>
</dbReference>
<dbReference type="GO" id="GO:0008422">
    <property type="term" value="F:beta-glucosidase activity"/>
    <property type="evidence" value="ECO:0007669"/>
    <property type="project" value="UniProtKB-EC"/>
</dbReference>
<dbReference type="InterPro" id="IPR001764">
    <property type="entry name" value="Glyco_hydro_3_N"/>
</dbReference>
<dbReference type="GO" id="GO:0009251">
    <property type="term" value="P:glucan catabolic process"/>
    <property type="evidence" value="ECO:0007669"/>
    <property type="project" value="TreeGrafter"/>
</dbReference>
<evidence type="ECO:0000256" key="10">
    <source>
        <dbReference type="SAM" id="MobiDB-lite"/>
    </source>
</evidence>
<gene>
    <name evidence="13" type="ORF">DFR49_2071</name>
</gene>
<dbReference type="Gene3D" id="3.40.50.1700">
    <property type="entry name" value="Glycoside hydrolase family 3 C-terminal domain"/>
    <property type="match status" value="1"/>
</dbReference>
<feature type="chain" id="PRO_5017353090" description="beta-glucosidase" evidence="11">
    <location>
        <begin position="29"/>
        <end position="760"/>
    </location>
</feature>
<dbReference type="Pfam" id="PF14310">
    <property type="entry name" value="Fn3-like"/>
    <property type="match status" value="1"/>
</dbReference>
<keyword evidence="5" id="KW-0378">Hydrolase</keyword>
<dbReference type="Pfam" id="PF00933">
    <property type="entry name" value="Glyco_hydro_3"/>
    <property type="match status" value="1"/>
</dbReference>
<comment type="caution">
    <text evidence="13">The sequence shown here is derived from an EMBL/GenBank/DDBJ whole genome shotgun (WGS) entry which is preliminary data.</text>
</comment>
<dbReference type="EC" id="3.2.1.21" evidence="3"/>
<evidence type="ECO:0000256" key="7">
    <source>
        <dbReference type="ARBA" id="ARBA00031448"/>
    </source>
</evidence>
<dbReference type="SUPFAM" id="SSF52279">
    <property type="entry name" value="Beta-D-glucan exohydrolase, C-terminal domain"/>
    <property type="match status" value="1"/>
</dbReference>
<dbReference type="Pfam" id="PF01915">
    <property type="entry name" value="Glyco_hydro_3_C"/>
    <property type="match status" value="1"/>
</dbReference>
<dbReference type="InterPro" id="IPR002772">
    <property type="entry name" value="Glyco_hydro_3_C"/>
</dbReference>
<evidence type="ECO:0000256" key="4">
    <source>
        <dbReference type="ARBA" id="ARBA00022729"/>
    </source>
</evidence>
<dbReference type="PRINTS" id="PR00133">
    <property type="entry name" value="GLHYDRLASE3"/>
</dbReference>
<comment type="catalytic activity">
    <reaction evidence="1">
        <text>Hydrolysis of terminal, non-reducing beta-D-glucosyl residues with release of beta-D-glucose.</text>
        <dbReference type="EC" id="3.2.1.21"/>
    </reaction>
</comment>
<evidence type="ECO:0000313" key="13">
    <source>
        <dbReference type="EMBL" id="RIA43842.1"/>
    </source>
</evidence>
<reference evidence="13 14" key="1">
    <citation type="submission" date="2018-08" db="EMBL/GenBank/DDBJ databases">
        <title>Genomic Encyclopedia of Type Strains, Phase IV (KMG-IV): sequencing the most valuable type-strain genomes for metagenomic binning, comparative biology and taxonomic classification.</title>
        <authorList>
            <person name="Goeker M."/>
        </authorList>
    </citation>
    <scope>NUCLEOTIDE SEQUENCE [LARGE SCALE GENOMIC DNA]</scope>
    <source>
        <strain evidence="13 14">DSM 25527</strain>
    </source>
</reference>
<comment type="similarity">
    <text evidence="2">Belongs to the glycosyl hydrolase 3 family.</text>
</comment>
<dbReference type="InterPro" id="IPR017853">
    <property type="entry name" value="GH"/>
</dbReference>
<dbReference type="FunFam" id="2.60.40.10:FF:000495">
    <property type="entry name" value="Periplasmic beta-glucosidase"/>
    <property type="match status" value="1"/>
</dbReference>
<dbReference type="AlphaFoldDB" id="A0A397P3M1"/>
<evidence type="ECO:0000256" key="2">
    <source>
        <dbReference type="ARBA" id="ARBA00005336"/>
    </source>
</evidence>
<dbReference type="SUPFAM" id="SSF51445">
    <property type="entry name" value="(Trans)glycosidases"/>
    <property type="match status" value="1"/>
</dbReference>
<evidence type="ECO:0000313" key="14">
    <source>
        <dbReference type="Proteomes" id="UP000266568"/>
    </source>
</evidence>
<organism evidence="13 14">
    <name type="scientific">Hephaestia caeni</name>
    <dbReference type="NCBI Taxonomy" id="645617"/>
    <lineage>
        <taxon>Bacteria</taxon>
        <taxon>Pseudomonadati</taxon>
        <taxon>Pseudomonadota</taxon>
        <taxon>Alphaproteobacteria</taxon>
        <taxon>Sphingomonadales</taxon>
        <taxon>Sphingomonadaceae</taxon>
        <taxon>Hephaestia</taxon>
    </lineage>
</organism>
<sequence length="760" mass="80631">MTKMMTTRRGAITGALGLVLFAKAPAVARGLGATRATPAFIADLIGRMTIEEKAGQLTLMAAALGGAAASALNPVTTTPSVEQQIAEARAGRLTGVFNGRGSDYARRLQDAAMQSRLKIPLIVAADIIHGHRTVFPVPLGEAASFDPDLAERTARVAAVEASAAGIDWTFAPMVDIARDARWGRGVEGAGEDTYLGNLFAAARVKGFQGDDLTSDTSVMACAKHFAAYGAAESGLDYNPVDISERTLEQTYFPPFKAALEAGCGTVMASFNEINGVPAHANHWLLTEVLRKAWNFGGVVVSDYTGDMELIDAGYATDPRDATMKAFLAGVDMSMQSHFYMDHLPDLVARGEVPIALVDASVRRVLDLKARLGLFDNPYRRIQPGREEQRVRTPEHLKVAREAAQRSIVLLKNEGELLPLPKAGKRIALIGPFARGQHDLVGPWNVYGDDKQAVDLETGIRAAMGQRGALTVTDGSGVDEPLPGGIDAAVAAANAADVVVLAIGESTNMSGEAQSRTSITVPDAQQALAEAVAATGKPVVVLLKNGRALALEGAVRDAAAIVVTWFLGSESGPATADMLFGDALPSARLPVSFPQASGQAPYHYDHKPTGRPNPAGKPPEPYKAHFRGILNKALYPFGHGLTYSTLGYGPVDAGAGTLAWDGTLVVSTTVSNTGKRAAEEVVQLYIHDRTASITRPVRELKGFQKVTLKPGERRTISFTLTRSDLMFVGPKMQWIAEPGDFDVWIAPSAEAGEPARVTLAR</sequence>
<dbReference type="SMART" id="SM01217">
    <property type="entry name" value="Fn3_like"/>
    <property type="match status" value="1"/>
</dbReference>
<evidence type="ECO:0000256" key="3">
    <source>
        <dbReference type="ARBA" id="ARBA00012744"/>
    </source>
</evidence>
<dbReference type="PANTHER" id="PTHR30620">
    <property type="entry name" value="PERIPLASMIC BETA-GLUCOSIDASE-RELATED"/>
    <property type="match status" value="1"/>
</dbReference>
<protein>
    <recommendedName>
        <fullName evidence="3">beta-glucosidase</fullName>
        <ecNumber evidence="3">3.2.1.21</ecNumber>
    </recommendedName>
    <alternativeName>
        <fullName evidence="9">Beta-D-glucoside glucohydrolase</fullName>
    </alternativeName>
    <alternativeName>
        <fullName evidence="7">Cellobiase</fullName>
    </alternativeName>
    <alternativeName>
        <fullName evidence="8">Gentiobiase</fullName>
    </alternativeName>
</protein>
<dbReference type="RefSeq" id="WP_119036353.1">
    <property type="nucleotide sequence ID" value="NZ_QXDC01000003.1"/>
</dbReference>
<name>A0A397P3M1_9SPHN</name>
<keyword evidence="14" id="KW-1185">Reference proteome</keyword>
<evidence type="ECO:0000259" key="12">
    <source>
        <dbReference type="SMART" id="SM01217"/>
    </source>
</evidence>
<feature type="region of interest" description="Disordered" evidence="10">
    <location>
        <begin position="597"/>
        <end position="618"/>
    </location>
</feature>
<dbReference type="OrthoDB" id="9781691at2"/>
<keyword evidence="4 11" id="KW-0732">Signal</keyword>
<dbReference type="EMBL" id="QXDC01000003">
    <property type="protein sequence ID" value="RIA43842.1"/>
    <property type="molecule type" value="Genomic_DNA"/>
</dbReference>
<dbReference type="InterPro" id="IPR013783">
    <property type="entry name" value="Ig-like_fold"/>
</dbReference>
<dbReference type="Gene3D" id="2.60.40.10">
    <property type="entry name" value="Immunoglobulins"/>
    <property type="match status" value="1"/>
</dbReference>
<feature type="domain" description="Fibronectin type III-like" evidence="12">
    <location>
        <begin position="679"/>
        <end position="748"/>
    </location>
</feature>
<proteinExistence type="inferred from homology"/>
<evidence type="ECO:0000256" key="11">
    <source>
        <dbReference type="SAM" id="SignalP"/>
    </source>
</evidence>
<dbReference type="Gene3D" id="3.20.20.300">
    <property type="entry name" value="Glycoside hydrolase, family 3, N-terminal domain"/>
    <property type="match status" value="1"/>
</dbReference>
<keyword evidence="6" id="KW-0326">Glycosidase</keyword>
<evidence type="ECO:0000256" key="1">
    <source>
        <dbReference type="ARBA" id="ARBA00000448"/>
    </source>
</evidence>
<feature type="signal peptide" evidence="11">
    <location>
        <begin position="1"/>
        <end position="28"/>
    </location>
</feature>
<dbReference type="PANTHER" id="PTHR30620:SF16">
    <property type="entry name" value="LYSOSOMAL BETA GLUCOSIDASE"/>
    <property type="match status" value="1"/>
</dbReference>
<evidence type="ECO:0000256" key="9">
    <source>
        <dbReference type="ARBA" id="ARBA00032594"/>
    </source>
</evidence>
<evidence type="ECO:0000256" key="6">
    <source>
        <dbReference type="ARBA" id="ARBA00023295"/>
    </source>
</evidence>
<evidence type="ECO:0000256" key="5">
    <source>
        <dbReference type="ARBA" id="ARBA00022801"/>
    </source>
</evidence>
<dbReference type="InterPro" id="IPR036881">
    <property type="entry name" value="Glyco_hydro_3_C_sf"/>
</dbReference>